<name>A0ABD1WXX4_9LAMI</name>
<accession>A0ABD1WXX4</accession>
<dbReference type="PANTHER" id="PTHR37078">
    <property type="entry name" value="NODULE CYSTEINE-RICH (NCR) SECRETED PEPTIDE"/>
    <property type="match status" value="1"/>
</dbReference>
<dbReference type="AlphaFoldDB" id="A0ABD1WXX4"/>
<organism evidence="1 2">
    <name type="scientific">Forsythia ovata</name>
    <dbReference type="NCBI Taxonomy" id="205694"/>
    <lineage>
        <taxon>Eukaryota</taxon>
        <taxon>Viridiplantae</taxon>
        <taxon>Streptophyta</taxon>
        <taxon>Embryophyta</taxon>
        <taxon>Tracheophyta</taxon>
        <taxon>Spermatophyta</taxon>
        <taxon>Magnoliopsida</taxon>
        <taxon>eudicotyledons</taxon>
        <taxon>Gunneridae</taxon>
        <taxon>Pentapetalae</taxon>
        <taxon>asterids</taxon>
        <taxon>lamiids</taxon>
        <taxon>Lamiales</taxon>
        <taxon>Oleaceae</taxon>
        <taxon>Forsythieae</taxon>
        <taxon>Forsythia</taxon>
    </lineage>
</organism>
<dbReference type="EMBL" id="JBFOLJ010000002">
    <property type="protein sequence ID" value="KAL2554548.1"/>
    <property type="molecule type" value="Genomic_DNA"/>
</dbReference>
<dbReference type="PANTHER" id="PTHR37078:SF6">
    <property type="entry name" value="NODULE CYSTEINE-RICH (NCR) SECRETED PEPTIDE"/>
    <property type="match status" value="1"/>
</dbReference>
<protein>
    <submittedName>
        <fullName evidence="1">Uncharacterized protein</fullName>
    </submittedName>
</protein>
<evidence type="ECO:0000313" key="2">
    <source>
        <dbReference type="Proteomes" id="UP001604277"/>
    </source>
</evidence>
<reference evidence="2" key="1">
    <citation type="submission" date="2024-07" db="EMBL/GenBank/DDBJ databases">
        <title>Two chromosome-level genome assemblies of Korean endemic species Abeliophyllum distichum and Forsythia ovata (Oleaceae).</title>
        <authorList>
            <person name="Jang H."/>
        </authorList>
    </citation>
    <scope>NUCLEOTIDE SEQUENCE [LARGE SCALE GENOMIC DNA]</scope>
</reference>
<evidence type="ECO:0000313" key="1">
    <source>
        <dbReference type="EMBL" id="KAL2554548.1"/>
    </source>
</evidence>
<proteinExistence type="predicted"/>
<sequence>MPRLLRQIPLQIQVKLKETYMDFFKSTPFFVLLLSIISFAYQDSSSAEARAAPPPFLSPQQVGHWKDFSTLGVVCRCCDAGGSSIDGEECTNSWVGYCSNLQCLPWKLHNKIVK</sequence>
<gene>
    <name evidence="1" type="ORF">Fot_08167</name>
</gene>
<comment type="caution">
    <text evidence="1">The sequence shown here is derived from an EMBL/GenBank/DDBJ whole genome shotgun (WGS) entry which is preliminary data.</text>
</comment>
<dbReference type="Proteomes" id="UP001604277">
    <property type="component" value="Unassembled WGS sequence"/>
</dbReference>
<keyword evidence="2" id="KW-1185">Reference proteome</keyword>